<dbReference type="AlphaFoldDB" id="A0A3D4V7U5"/>
<dbReference type="Proteomes" id="UP000264071">
    <property type="component" value="Unassembled WGS sequence"/>
</dbReference>
<organism evidence="1 2">
    <name type="scientific">Gemmatimonas aurantiaca</name>
    <dbReference type="NCBI Taxonomy" id="173480"/>
    <lineage>
        <taxon>Bacteria</taxon>
        <taxon>Pseudomonadati</taxon>
        <taxon>Gemmatimonadota</taxon>
        <taxon>Gemmatimonadia</taxon>
        <taxon>Gemmatimonadales</taxon>
        <taxon>Gemmatimonadaceae</taxon>
        <taxon>Gemmatimonas</taxon>
    </lineage>
</organism>
<name>A0A3D4V7U5_9BACT</name>
<accession>A0A3D4V7U5</accession>
<protein>
    <submittedName>
        <fullName evidence="1">Uncharacterized protein</fullName>
    </submittedName>
</protein>
<reference evidence="1 2" key="1">
    <citation type="journal article" date="2018" name="Nat. Biotechnol.">
        <title>A standardized bacterial taxonomy based on genome phylogeny substantially revises the tree of life.</title>
        <authorList>
            <person name="Parks D.H."/>
            <person name="Chuvochina M."/>
            <person name="Waite D.W."/>
            <person name="Rinke C."/>
            <person name="Skarshewski A."/>
            <person name="Chaumeil P.A."/>
            <person name="Hugenholtz P."/>
        </authorList>
    </citation>
    <scope>NUCLEOTIDE SEQUENCE [LARGE SCALE GENOMIC DNA]</scope>
    <source>
        <strain evidence="1">UBA8844</strain>
    </source>
</reference>
<proteinExistence type="predicted"/>
<gene>
    <name evidence="1" type="ORF">DGD08_04200</name>
</gene>
<evidence type="ECO:0000313" key="2">
    <source>
        <dbReference type="Proteomes" id="UP000264071"/>
    </source>
</evidence>
<comment type="caution">
    <text evidence="1">The sequence shown here is derived from an EMBL/GenBank/DDBJ whole genome shotgun (WGS) entry which is preliminary data.</text>
</comment>
<dbReference type="EMBL" id="DPIY01000005">
    <property type="protein sequence ID" value="HCT56397.1"/>
    <property type="molecule type" value="Genomic_DNA"/>
</dbReference>
<evidence type="ECO:0000313" key="1">
    <source>
        <dbReference type="EMBL" id="HCT56397.1"/>
    </source>
</evidence>
<sequence length="503" mass="54914">MKDTARIGRSRSAEIKAIDAAFLELEKLGTEPSRQKLIKAFEAWKKKEGPGDAWKRSGRNHLRAVDKLAAMLDGKGDDDDAFSSGRVPDFMHEELINARLGVLYLFSRVSVAPGMFKMVLEGGFDIAGQSMDIGGSSDSDKNIVGKVGKGMGPVGWVGNKIEGKLIPQNVPKNVYLPQGAKPSIEAGLTATNVTSEQILRDAERAEALSKRSNLQVVKDKLQQWFDMLVEKVKEIVRQKFGTVEGITGMIKTLVKGIVSVVASKAAPFVGAGMDIARGVGKTIDAAITRFKAWKDGRDVEVGQGHPATIVQSITRAMTLSLFEGLYQTMKGAGALAMDVVGFGAGAIVNLCVSATELVVKFIWRLVETVRINAFCAQARGHWENSQSLDAIHRRPFAFSEWYRDYALNIPLISVLTLNTGICGDKMRYLSMFKSGGQISSNDFQNGVRFLDNLKPWGADYIKSAGYSLRSGGDVLVDRLINKLATSHEKEKQAYDYVLDALKS</sequence>